<dbReference type="GO" id="GO:0020037">
    <property type="term" value="F:heme binding"/>
    <property type="evidence" value="ECO:0007669"/>
    <property type="project" value="InterPro"/>
</dbReference>
<evidence type="ECO:0000256" key="6">
    <source>
        <dbReference type="SAM" id="SignalP"/>
    </source>
</evidence>
<accession>A0A5B1CH63</accession>
<dbReference type="InterPro" id="IPR001680">
    <property type="entry name" value="WD40_rpt"/>
</dbReference>
<comment type="caution">
    <text evidence="8">The sequence shown here is derived from an EMBL/GenBank/DDBJ whole genome shotgun (WGS) entry which is preliminary data.</text>
</comment>
<reference evidence="8 9" key="1">
    <citation type="submission" date="2019-08" db="EMBL/GenBank/DDBJ databases">
        <title>Deep-cultivation of Planctomycetes and their phenomic and genomic characterization uncovers novel biology.</title>
        <authorList>
            <person name="Wiegand S."/>
            <person name="Jogler M."/>
            <person name="Boedeker C."/>
            <person name="Pinto D."/>
            <person name="Vollmers J."/>
            <person name="Rivas-Marin E."/>
            <person name="Kohn T."/>
            <person name="Peeters S.H."/>
            <person name="Heuer A."/>
            <person name="Rast P."/>
            <person name="Oberbeckmann S."/>
            <person name="Bunk B."/>
            <person name="Jeske O."/>
            <person name="Meyerdierks A."/>
            <person name="Storesund J.E."/>
            <person name="Kallscheuer N."/>
            <person name="Luecker S."/>
            <person name="Lage O.M."/>
            <person name="Pohl T."/>
            <person name="Merkel B.J."/>
            <person name="Hornburger P."/>
            <person name="Mueller R.-W."/>
            <person name="Bruemmer F."/>
            <person name="Labrenz M."/>
            <person name="Spormann A.M."/>
            <person name="Op Den Camp H."/>
            <person name="Overmann J."/>
            <person name="Amann R."/>
            <person name="Jetten M.S.M."/>
            <person name="Mascher T."/>
            <person name="Medema M.H."/>
            <person name="Devos D.P."/>
            <person name="Kaster A.-K."/>
            <person name="Ovreas L."/>
            <person name="Rohde M."/>
            <person name="Galperin M.Y."/>
            <person name="Jogler C."/>
        </authorList>
    </citation>
    <scope>NUCLEOTIDE SEQUENCE [LARGE SCALE GENOMIC DNA]</scope>
    <source>
        <strain evidence="8 9">LF1</strain>
    </source>
</reference>
<evidence type="ECO:0000256" key="3">
    <source>
        <dbReference type="PROSITE-ProRule" id="PRU00221"/>
    </source>
</evidence>
<evidence type="ECO:0000259" key="7">
    <source>
        <dbReference type="Pfam" id="PF07635"/>
    </source>
</evidence>
<dbReference type="SUPFAM" id="SSF50978">
    <property type="entry name" value="WD40 repeat-like"/>
    <property type="match status" value="1"/>
</dbReference>
<dbReference type="Pfam" id="PF00400">
    <property type="entry name" value="WD40"/>
    <property type="match status" value="3"/>
</dbReference>
<sequence length="665" mass="72381" precursor="true">MKHLVHLSFGFAWMSCLAVASADSAKVTFDDHVKPILRQHCFSCHNQGEQKGGLALDSYTSLVEGGGSGEIVFDDGDYDGSRLWQLMNHDDSPEMPPNQDKIPADQLEVVRRWIEAGIPENLGSKAKPKKKNALAFVASTGGRPDGGGAMPQFNTFHSPVVTDRPAAITAIATSPWAPLVAIAGQKQIVLYHTDTAELLGILPFDEGIAQGLRFSRDGNFLIASGGEHSVRGIVSVYDIKTGKRVAVVGDELDTVFDGDANQSMTQIALGGPKKLLRIFDAADGSQQFELKKHTDWIYSVAYSPDGVLIASGDRSGGLCVWEASTGRLFLDLTDHKDAIHGLAWRDDSNVLASASADGTVKLWDMNLGKAVKSISVGKAVHDVSFDHQGRLVTGGRDKQAKLWDATGSHLRDFPTMKEDVLEVEISHDGKHIVYGDWTGAVMLVSTADPKTTATLAANPPPLSERVGVLEKQLKAMQIEMKPIQQRMNQAKVVADKKKRAVAEIQAKVTAVQAQADLANEQIGKLQKRLQSIDVAIPKIVASSRDMQDQLIAVRVASKNASKNASTTDQNTQSKLADAEQAAANLLLELSAKRKIRIEISNQTEKLQERFLNLQQQVVNLKKSLPELEKSAVKASQAWKSSKSDHHQAKERLSKTRAQYDQMISE</sequence>
<dbReference type="InterPro" id="IPR036322">
    <property type="entry name" value="WD40_repeat_dom_sf"/>
</dbReference>
<keyword evidence="1 3" id="KW-0853">WD repeat</keyword>
<proteinExistence type="predicted"/>
<dbReference type="SUPFAM" id="SSF46626">
    <property type="entry name" value="Cytochrome c"/>
    <property type="match status" value="1"/>
</dbReference>
<dbReference type="PROSITE" id="PS00678">
    <property type="entry name" value="WD_REPEATS_1"/>
    <property type="match status" value="1"/>
</dbReference>
<dbReference type="Proteomes" id="UP000322699">
    <property type="component" value="Unassembled WGS sequence"/>
</dbReference>
<feature type="compositionally biased region" description="Basic and acidic residues" evidence="5">
    <location>
        <begin position="641"/>
        <end position="653"/>
    </location>
</feature>
<feature type="region of interest" description="Disordered" evidence="5">
    <location>
        <begin position="635"/>
        <end position="665"/>
    </location>
</feature>
<feature type="signal peptide" evidence="6">
    <location>
        <begin position="1"/>
        <end position="22"/>
    </location>
</feature>
<evidence type="ECO:0000256" key="4">
    <source>
        <dbReference type="SAM" id="Coils"/>
    </source>
</evidence>
<gene>
    <name evidence="8" type="primary">smc_1</name>
    <name evidence="8" type="ORF">LF1_13870</name>
</gene>
<dbReference type="InterPro" id="IPR020472">
    <property type="entry name" value="WD40_PAC1"/>
</dbReference>
<feature type="compositionally biased region" description="Polar residues" evidence="5">
    <location>
        <begin position="655"/>
        <end position="665"/>
    </location>
</feature>
<keyword evidence="2" id="KW-0677">Repeat</keyword>
<dbReference type="EMBL" id="VRLW01000001">
    <property type="protein sequence ID" value="KAA1258863.1"/>
    <property type="molecule type" value="Genomic_DNA"/>
</dbReference>
<dbReference type="PROSITE" id="PS50082">
    <property type="entry name" value="WD_REPEATS_2"/>
    <property type="match status" value="2"/>
</dbReference>
<keyword evidence="6" id="KW-0732">Signal</keyword>
<evidence type="ECO:0000313" key="9">
    <source>
        <dbReference type="Proteomes" id="UP000322699"/>
    </source>
</evidence>
<dbReference type="PRINTS" id="PR00320">
    <property type="entry name" value="GPROTEINBRPT"/>
</dbReference>
<dbReference type="SMART" id="SM00320">
    <property type="entry name" value="WD40"/>
    <property type="match status" value="6"/>
</dbReference>
<protein>
    <submittedName>
        <fullName evidence="8">Chromosome partition protein Smc</fullName>
    </submittedName>
</protein>
<name>A0A5B1CH63_9BACT</name>
<dbReference type="PANTHER" id="PTHR14604">
    <property type="entry name" value="WD40 REPEAT PF20"/>
    <property type="match status" value="1"/>
</dbReference>
<dbReference type="RefSeq" id="WP_068264497.1">
    <property type="nucleotide sequence ID" value="NZ_LWSK01000062.1"/>
</dbReference>
<dbReference type="OrthoDB" id="226265at2"/>
<dbReference type="InterPro" id="IPR019775">
    <property type="entry name" value="WD40_repeat_CS"/>
</dbReference>
<dbReference type="AlphaFoldDB" id="A0A5B1CH63"/>
<feature type="domain" description="Cytochrome C Planctomycete-type" evidence="7">
    <location>
        <begin position="41"/>
        <end position="98"/>
    </location>
</feature>
<dbReference type="PROSITE" id="PS51257">
    <property type="entry name" value="PROKAR_LIPOPROTEIN"/>
    <property type="match status" value="1"/>
</dbReference>
<organism evidence="8 9">
    <name type="scientific">Rubripirellula obstinata</name>
    <dbReference type="NCBI Taxonomy" id="406547"/>
    <lineage>
        <taxon>Bacteria</taxon>
        <taxon>Pseudomonadati</taxon>
        <taxon>Planctomycetota</taxon>
        <taxon>Planctomycetia</taxon>
        <taxon>Pirellulales</taxon>
        <taxon>Pirellulaceae</taxon>
        <taxon>Rubripirellula</taxon>
    </lineage>
</organism>
<dbReference type="InterPro" id="IPR036909">
    <property type="entry name" value="Cyt_c-like_dom_sf"/>
</dbReference>
<dbReference type="CDD" id="cd00200">
    <property type="entry name" value="WD40"/>
    <property type="match status" value="1"/>
</dbReference>
<feature type="repeat" description="WD" evidence="3">
    <location>
        <begin position="290"/>
        <end position="331"/>
    </location>
</feature>
<dbReference type="PANTHER" id="PTHR14604:SF3">
    <property type="entry name" value="SPERM-ASSOCIATED ANTIGEN 16 PROTEIN"/>
    <property type="match status" value="1"/>
</dbReference>
<dbReference type="GO" id="GO:0009055">
    <property type="term" value="F:electron transfer activity"/>
    <property type="evidence" value="ECO:0007669"/>
    <property type="project" value="InterPro"/>
</dbReference>
<evidence type="ECO:0000256" key="5">
    <source>
        <dbReference type="SAM" id="MobiDB-lite"/>
    </source>
</evidence>
<dbReference type="Pfam" id="PF07635">
    <property type="entry name" value="PSCyt1"/>
    <property type="match status" value="1"/>
</dbReference>
<evidence type="ECO:0000256" key="2">
    <source>
        <dbReference type="ARBA" id="ARBA00022737"/>
    </source>
</evidence>
<dbReference type="Gene3D" id="2.130.10.10">
    <property type="entry name" value="YVTN repeat-like/Quinoprotein amine dehydrogenase"/>
    <property type="match status" value="3"/>
</dbReference>
<dbReference type="InterPro" id="IPR015943">
    <property type="entry name" value="WD40/YVTN_repeat-like_dom_sf"/>
</dbReference>
<feature type="repeat" description="WD" evidence="3">
    <location>
        <begin position="332"/>
        <end position="373"/>
    </location>
</feature>
<keyword evidence="4" id="KW-0175">Coiled coil</keyword>
<evidence type="ECO:0000256" key="1">
    <source>
        <dbReference type="ARBA" id="ARBA00022574"/>
    </source>
</evidence>
<dbReference type="PROSITE" id="PS50294">
    <property type="entry name" value="WD_REPEATS_REGION"/>
    <property type="match status" value="2"/>
</dbReference>
<keyword evidence="9" id="KW-1185">Reference proteome</keyword>
<dbReference type="InterPro" id="IPR011429">
    <property type="entry name" value="Cyt_c_Planctomycete-type"/>
</dbReference>
<feature type="coiled-coil region" evidence="4">
    <location>
        <begin position="494"/>
        <end position="528"/>
    </location>
</feature>
<dbReference type="InterPro" id="IPR050995">
    <property type="entry name" value="WD-F-box_domain-protein"/>
</dbReference>
<evidence type="ECO:0000313" key="8">
    <source>
        <dbReference type="EMBL" id="KAA1258863.1"/>
    </source>
</evidence>
<feature type="chain" id="PRO_5023086321" evidence="6">
    <location>
        <begin position="23"/>
        <end position="665"/>
    </location>
</feature>